<dbReference type="GO" id="GO:0051011">
    <property type="term" value="F:microtubule minus-end binding"/>
    <property type="evidence" value="ECO:0007669"/>
    <property type="project" value="TreeGrafter"/>
</dbReference>
<comment type="caution">
    <text evidence="9">The sequence shown here is derived from an EMBL/GenBank/DDBJ whole genome shotgun (WGS) entry which is preliminary data.</text>
</comment>
<accession>A0A2P6NVP9</accession>
<evidence type="ECO:0000256" key="2">
    <source>
        <dbReference type="ARBA" id="ARBA00010337"/>
    </source>
</evidence>
<evidence type="ECO:0000256" key="6">
    <source>
        <dbReference type="RuleBase" id="RU363050"/>
    </source>
</evidence>
<keyword evidence="3 6" id="KW-0963">Cytoplasm</keyword>
<dbReference type="Gene3D" id="1.20.120.1900">
    <property type="entry name" value="Gamma-tubulin complex, C-terminal domain"/>
    <property type="match status" value="1"/>
</dbReference>
<dbReference type="InterPro" id="IPR002110">
    <property type="entry name" value="Ankyrin_rpt"/>
</dbReference>
<sequence length="1087" mass="123909">MFEELLGALMGFVGDRGGNLFCAVCEDGKLKTFRLSPDVDFLDSERIMIDRIVSIGALSRLISDWCQHTSRTSLEGGLYLTALRDGMRSILSEYYQALDEIDQRYKERGSESVPPVYIYNHIREHESLFHLCWKIILLIDGTPIVRGTRLLTTIYQLLERCGIPQDKSCLERLFYKMMSVFHLQLSSWTNYGILSDHFCEFFIKRNQDVTTTTSQSKNKNKERTSWYAHQLLDDMVPCFIPMKLAHSILFLGRSARLLGDHEKSQISERKLEENSTVGDKNQILTTLSLEAVCLVRRFDLQTFERVIDKIYHHKSKQLWSLLTHTSSLTLHIDAMRDYFLLFRGDFYQRFLEDSREMMSLPPKNSAQHDIQMKFQQAAVSTTAGNDPSFQNISVHFEMPKTKGSIVHAWLNVSLKYNMGWPLELLFTEQIMQEYNALFRFFLLMKRVQTDLNGVWLKFKNAGGKGSPRIPVNLWTIRRTMSYVVDKLVYYFHVDVIEAHHTTLMNQFSADSRGDFDTVQAAVRHFLSTCTFQCFLRLEPLQQILHSCLQFCDIFLNERVEAMAVKIKPVEAEFERQRSLFYDMLLGYKGHKGSSHQLPYLIMSLDKNNSGGHSLTHIPIPVAVAALVLEYPLFLPKKKIDGTCLAASPMQPGVDIDLGQRPLTNLICIFEWKYGKHQMTNGVIICHNVTRTILLFVHNNHAQWCGNRWCSKRCWECLPVKSRRKQFTILRSTCKVWKDMVDSFTDFDDWLINDDLQWAVEGCRVECVRFLLTHSEQQLHPDYRDGTRSSRYNPVGPIDLSVRGHMAIITAASTSRNREILRLLLAHPKACPSLLNDYAVRLACLYSCDCEMIELLLADPRVNPSAAGSQAVSSVSCHGNIQALRMLLADPRVDPSARDNDAIIKAAYGNADNHRVVKLLLSDRRVDPSAQDNRAIREASKRGHTEIVRLLLAHPAADLSEDDDEASVDTPPHGTLCSNHDEVVKLLRDELDANPSSQGLLFLGTQANLDRPVQLPSSSPCADPYNEAFVEAASNGHTEVVRLLLADPRVDPSVNNQAAVKRAFRRGHQLTVKLLLTDSRESRFLVGS</sequence>
<dbReference type="InterPro" id="IPR042241">
    <property type="entry name" value="GCP_C_sf"/>
</dbReference>
<dbReference type="Gene3D" id="1.25.40.20">
    <property type="entry name" value="Ankyrin repeat-containing domain"/>
    <property type="match status" value="2"/>
</dbReference>
<dbReference type="SUPFAM" id="SSF48403">
    <property type="entry name" value="Ankyrin repeat"/>
    <property type="match status" value="1"/>
</dbReference>
<dbReference type="AlphaFoldDB" id="A0A2P6NVP9"/>
<feature type="domain" description="Gamma tubulin complex component protein N-terminal" evidence="8">
    <location>
        <begin position="30"/>
        <end position="323"/>
    </location>
</feature>
<evidence type="ECO:0000256" key="3">
    <source>
        <dbReference type="ARBA" id="ARBA00022490"/>
    </source>
</evidence>
<evidence type="ECO:0000313" key="9">
    <source>
        <dbReference type="EMBL" id="PRP88006.1"/>
    </source>
</evidence>
<dbReference type="Proteomes" id="UP000241769">
    <property type="component" value="Unassembled WGS sequence"/>
</dbReference>
<reference evidence="9 10" key="1">
    <citation type="journal article" date="2018" name="Genome Biol. Evol.">
        <title>Multiple Roots of Fruiting Body Formation in Amoebozoa.</title>
        <authorList>
            <person name="Hillmann F."/>
            <person name="Forbes G."/>
            <person name="Novohradska S."/>
            <person name="Ferling I."/>
            <person name="Riege K."/>
            <person name="Groth M."/>
            <person name="Westermann M."/>
            <person name="Marz M."/>
            <person name="Spaller T."/>
            <person name="Winckler T."/>
            <person name="Schaap P."/>
            <person name="Glockner G."/>
        </authorList>
    </citation>
    <scope>NUCLEOTIDE SEQUENCE [LARGE SCALE GENOMIC DNA]</scope>
    <source>
        <strain evidence="9 10">Jena</strain>
    </source>
</reference>
<dbReference type="InParanoid" id="A0A2P6NVP9"/>
<protein>
    <recommendedName>
        <fullName evidence="6">Spindle pole body component</fullName>
    </recommendedName>
</protein>
<dbReference type="GO" id="GO:0000930">
    <property type="term" value="C:gamma-tubulin complex"/>
    <property type="evidence" value="ECO:0007669"/>
    <property type="project" value="TreeGrafter"/>
</dbReference>
<dbReference type="InterPro" id="IPR041470">
    <property type="entry name" value="GCP_N"/>
</dbReference>
<dbReference type="PANTHER" id="PTHR19302:SF27">
    <property type="entry name" value="GAMMA-TUBULIN COMPLEX COMPONENT 4"/>
    <property type="match status" value="1"/>
</dbReference>
<evidence type="ECO:0000256" key="4">
    <source>
        <dbReference type="ARBA" id="ARBA00022701"/>
    </source>
</evidence>
<evidence type="ECO:0000313" key="10">
    <source>
        <dbReference type="Proteomes" id="UP000241769"/>
    </source>
</evidence>
<keyword evidence="5 6" id="KW-0206">Cytoskeleton</keyword>
<dbReference type="Pfam" id="PF17681">
    <property type="entry name" value="GCP_N_terminal"/>
    <property type="match status" value="1"/>
</dbReference>
<dbReference type="OrthoDB" id="78652at2759"/>
<dbReference type="GO" id="GO:0005874">
    <property type="term" value="C:microtubule"/>
    <property type="evidence" value="ECO:0007669"/>
    <property type="project" value="UniProtKB-KW"/>
</dbReference>
<evidence type="ECO:0000259" key="8">
    <source>
        <dbReference type="Pfam" id="PF17681"/>
    </source>
</evidence>
<dbReference type="InterPro" id="IPR036770">
    <property type="entry name" value="Ankyrin_rpt-contain_sf"/>
</dbReference>
<dbReference type="GO" id="GO:0007020">
    <property type="term" value="P:microtubule nucleation"/>
    <property type="evidence" value="ECO:0007669"/>
    <property type="project" value="InterPro"/>
</dbReference>
<dbReference type="GO" id="GO:0051225">
    <property type="term" value="P:spindle assembly"/>
    <property type="evidence" value="ECO:0007669"/>
    <property type="project" value="TreeGrafter"/>
</dbReference>
<dbReference type="SMART" id="SM00248">
    <property type="entry name" value="ANK"/>
    <property type="match status" value="7"/>
</dbReference>
<evidence type="ECO:0000256" key="1">
    <source>
        <dbReference type="ARBA" id="ARBA00004267"/>
    </source>
</evidence>
<evidence type="ECO:0000256" key="5">
    <source>
        <dbReference type="ARBA" id="ARBA00023212"/>
    </source>
</evidence>
<name>A0A2P6NVP9_9EUKA</name>
<proteinExistence type="inferred from homology"/>
<comment type="subcellular location">
    <subcellularLocation>
        <location evidence="1 6">Cytoplasm</location>
        <location evidence="1 6">Cytoskeleton</location>
        <location evidence="1 6">Microtubule organizing center</location>
    </subcellularLocation>
</comment>
<dbReference type="GO" id="GO:0000922">
    <property type="term" value="C:spindle pole"/>
    <property type="evidence" value="ECO:0007669"/>
    <property type="project" value="InterPro"/>
</dbReference>
<dbReference type="Pfam" id="PF12796">
    <property type="entry name" value="Ank_2"/>
    <property type="match status" value="1"/>
</dbReference>
<gene>
    <name evidence="9" type="ORF">PROFUN_04434</name>
</gene>
<evidence type="ECO:0000259" key="7">
    <source>
        <dbReference type="Pfam" id="PF04130"/>
    </source>
</evidence>
<keyword evidence="10" id="KW-1185">Reference proteome</keyword>
<dbReference type="GO" id="GO:0043015">
    <property type="term" value="F:gamma-tubulin binding"/>
    <property type="evidence" value="ECO:0007669"/>
    <property type="project" value="InterPro"/>
</dbReference>
<feature type="domain" description="Gamma tubulin complex component C-terminal" evidence="7">
    <location>
        <begin position="328"/>
        <end position="607"/>
    </location>
</feature>
<dbReference type="EMBL" id="MDYQ01000015">
    <property type="protein sequence ID" value="PRP88006.1"/>
    <property type="molecule type" value="Genomic_DNA"/>
</dbReference>
<dbReference type="InterPro" id="IPR007259">
    <property type="entry name" value="GCP"/>
</dbReference>
<dbReference type="GO" id="GO:0051321">
    <property type="term" value="P:meiotic cell cycle"/>
    <property type="evidence" value="ECO:0007669"/>
    <property type="project" value="TreeGrafter"/>
</dbReference>
<keyword evidence="4 6" id="KW-0493">Microtubule</keyword>
<dbReference type="GO" id="GO:0000278">
    <property type="term" value="P:mitotic cell cycle"/>
    <property type="evidence" value="ECO:0007669"/>
    <property type="project" value="TreeGrafter"/>
</dbReference>
<dbReference type="STRING" id="1890364.A0A2P6NVP9"/>
<organism evidence="9 10">
    <name type="scientific">Planoprotostelium fungivorum</name>
    <dbReference type="NCBI Taxonomy" id="1890364"/>
    <lineage>
        <taxon>Eukaryota</taxon>
        <taxon>Amoebozoa</taxon>
        <taxon>Evosea</taxon>
        <taxon>Variosea</taxon>
        <taxon>Cavosteliida</taxon>
        <taxon>Cavosteliaceae</taxon>
        <taxon>Planoprotostelium</taxon>
    </lineage>
</organism>
<dbReference type="InterPro" id="IPR040457">
    <property type="entry name" value="GCP_C"/>
</dbReference>
<comment type="similarity">
    <text evidence="2 6">Belongs to the TUBGCP family.</text>
</comment>
<dbReference type="PANTHER" id="PTHR19302">
    <property type="entry name" value="GAMMA TUBULIN COMPLEX PROTEIN"/>
    <property type="match status" value="1"/>
</dbReference>
<dbReference type="Pfam" id="PF04130">
    <property type="entry name" value="GCP_C_terminal"/>
    <property type="match status" value="1"/>
</dbReference>
<dbReference type="GO" id="GO:0031122">
    <property type="term" value="P:cytoplasmic microtubule organization"/>
    <property type="evidence" value="ECO:0007669"/>
    <property type="project" value="TreeGrafter"/>
</dbReference>